<keyword evidence="2" id="KW-1185">Reference proteome</keyword>
<dbReference type="Pfam" id="PF01257">
    <property type="entry name" value="2Fe-2S_thioredx"/>
    <property type="match status" value="1"/>
</dbReference>
<dbReference type="Proteomes" id="UP000565468">
    <property type="component" value="Unassembled WGS sequence"/>
</dbReference>
<dbReference type="RefSeq" id="WP_169506385.1">
    <property type="nucleotide sequence ID" value="NZ_JABBPN010000020.1"/>
</dbReference>
<reference evidence="1 2" key="1">
    <citation type="submission" date="2020-04" db="EMBL/GenBank/DDBJ databases">
        <title>Paenibacillus algicola sp. nov., a novel marine bacterium producing alginate lyase.</title>
        <authorList>
            <person name="Huang H."/>
        </authorList>
    </citation>
    <scope>NUCLEOTIDE SEQUENCE [LARGE SCALE GENOMIC DNA]</scope>
    <source>
        <strain evidence="1 2">L7-75</strain>
    </source>
</reference>
<dbReference type="Gene3D" id="3.40.30.10">
    <property type="entry name" value="Glutaredoxin"/>
    <property type="match status" value="1"/>
</dbReference>
<name>A0A848MC43_PAELE</name>
<dbReference type="InterPro" id="IPR036249">
    <property type="entry name" value="Thioredoxin-like_sf"/>
</dbReference>
<dbReference type="CDD" id="cd02980">
    <property type="entry name" value="TRX_Fd_family"/>
    <property type="match status" value="1"/>
</dbReference>
<comment type="caution">
    <text evidence="1">The sequence shown here is derived from an EMBL/GenBank/DDBJ whole genome shotgun (WGS) entry which is preliminary data.</text>
</comment>
<protein>
    <submittedName>
        <fullName evidence="1">(2Fe-2S) ferredoxin domain-containing protein</fullName>
    </submittedName>
</protein>
<evidence type="ECO:0000313" key="1">
    <source>
        <dbReference type="EMBL" id="NMO97613.1"/>
    </source>
</evidence>
<accession>A0A848MC43</accession>
<proteinExistence type="predicted"/>
<dbReference type="EMBL" id="JABBPN010000020">
    <property type="protein sequence ID" value="NMO97613.1"/>
    <property type="molecule type" value="Genomic_DNA"/>
</dbReference>
<dbReference type="AlphaFoldDB" id="A0A848MC43"/>
<evidence type="ECO:0000313" key="2">
    <source>
        <dbReference type="Proteomes" id="UP000565468"/>
    </source>
</evidence>
<dbReference type="SUPFAM" id="SSF52833">
    <property type="entry name" value="Thioredoxin-like"/>
    <property type="match status" value="1"/>
</dbReference>
<sequence>MDKHKAVPKVLTEEERQKKRALSKRLMSSMKQHVLVCNGGCCTIRGDSEAVLQSFKEAVELYDTENSIRVTATQCLSRCGDACSVVVYPEGAWYKHLKPEDIAAFVQEHLLKQNLKESHLSYLYEQGQFVSREAT</sequence>
<gene>
    <name evidence="1" type="ORF">HII30_17755</name>
</gene>
<organism evidence="1 2">
    <name type="scientific">Paenibacillus lemnae</name>
    <dbReference type="NCBI Taxonomy" id="1330551"/>
    <lineage>
        <taxon>Bacteria</taxon>
        <taxon>Bacillati</taxon>
        <taxon>Bacillota</taxon>
        <taxon>Bacilli</taxon>
        <taxon>Bacillales</taxon>
        <taxon>Paenibacillaceae</taxon>
        <taxon>Paenibacillus</taxon>
    </lineage>
</organism>